<feature type="domain" description="BSD" evidence="2">
    <location>
        <begin position="267"/>
        <end position="319"/>
    </location>
</feature>
<keyword evidence="4" id="KW-1185">Reference proteome</keyword>
<dbReference type="RefSeq" id="XP_014252137.1">
    <property type="nucleotide sequence ID" value="XM_014396651.2"/>
</dbReference>
<dbReference type="GO" id="GO:0038203">
    <property type="term" value="P:TORC2 signaling"/>
    <property type="evidence" value="ECO:0007669"/>
    <property type="project" value="TreeGrafter"/>
</dbReference>
<feature type="compositionally biased region" description="Polar residues" evidence="1">
    <location>
        <begin position="110"/>
        <end position="121"/>
    </location>
</feature>
<evidence type="ECO:0000256" key="1">
    <source>
        <dbReference type="SAM" id="MobiDB-lite"/>
    </source>
</evidence>
<dbReference type="Pfam" id="PF03909">
    <property type="entry name" value="BSD"/>
    <property type="match status" value="1"/>
</dbReference>
<dbReference type="GO" id="GO:0045202">
    <property type="term" value="C:synapse"/>
    <property type="evidence" value="ECO:0007669"/>
    <property type="project" value="TreeGrafter"/>
</dbReference>
<dbReference type="PANTHER" id="PTHR16019:SF6">
    <property type="entry name" value="SYNAPSE-ASSOCIATED PROTEIN 1"/>
    <property type="match status" value="1"/>
</dbReference>
<feature type="compositionally biased region" description="Basic and acidic residues" evidence="1">
    <location>
        <begin position="15"/>
        <end position="27"/>
    </location>
</feature>
<dbReference type="InterPro" id="IPR035925">
    <property type="entry name" value="BSD_dom_sf"/>
</dbReference>
<dbReference type="InterPro" id="IPR051494">
    <property type="entry name" value="BSD_domain-containing"/>
</dbReference>
<dbReference type="InterPro" id="IPR005607">
    <property type="entry name" value="BSD_dom"/>
</dbReference>
<dbReference type="PANTHER" id="PTHR16019">
    <property type="entry name" value="SYNAPSE-ASSOCIATED PROTEIN"/>
    <property type="match status" value="1"/>
</dbReference>
<feature type="compositionally biased region" description="Polar residues" evidence="1">
    <location>
        <begin position="1"/>
        <end position="10"/>
    </location>
</feature>
<sequence>MFSSLTNQVSGWMGKKSEGADTPKEEAAPQDEAPAQAPTDEEPAPEAKKDPSPTKGGSRLEMLGNLGGLGNVKTQMSSWLGGGIPGLGKKSVDPATAEAGAEGSPPQLPASPTSQLSNKGSPQEKDDDASSATGGADSDAHASEASGSPVEDKDPTQTMGAGERLYMSTKAIAGAKSFGNFLYSAVNKAGKTVSEASAKIKKSVEENSLLGEFNKEQEAFIKEKQGKGNGTPVPPWVGCPNQDSLKEECLSLSTDRRNFVRAPPEGVDFTFDYESQFPVCEAILAEDPNLEKMRFELVPKVISEENFWRNYLYRVSLICQANEVSSMAQEKSEASAERTGSVEVQPPGWGSGDQPDGMSRGRLKDDSPQEFVSDTFAASSAADLAEVNEGMKKLGIDANLTEEDWERELEAELQDYELVGDTEKVEDNIDLLEELSDLK</sequence>
<dbReference type="OrthoDB" id="47923at2759"/>
<dbReference type="GO" id="GO:0048172">
    <property type="term" value="P:regulation of short-term neuronal synaptic plasticity"/>
    <property type="evidence" value="ECO:0007669"/>
    <property type="project" value="TreeGrafter"/>
</dbReference>
<dbReference type="SMART" id="SM00751">
    <property type="entry name" value="BSD"/>
    <property type="match status" value="1"/>
</dbReference>
<dbReference type="CTD" id="41938"/>
<name>A0A8I6RWK3_CIMLE</name>
<accession>A0A8I6RWK3</accession>
<dbReference type="EnsemblMetazoa" id="XM_014396651.2">
    <property type="protein sequence ID" value="XP_014252137.1"/>
    <property type="gene ID" value="LOC106668155"/>
</dbReference>
<feature type="region of interest" description="Disordered" evidence="1">
    <location>
        <begin position="329"/>
        <end position="367"/>
    </location>
</feature>
<reference evidence="3" key="1">
    <citation type="submission" date="2022-01" db="UniProtKB">
        <authorList>
            <consortium name="EnsemblMetazoa"/>
        </authorList>
    </citation>
    <scope>IDENTIFICATION</scope>
</reference>
<organism evidence="3 4">
    <name type="scientific">Cimex lectularius</name>
    <name type="common">Bed bug</name>
    <name type="synonym">Acanthia lectularia</name>
    <dbReference type="NCBI Taxonomy" id="79782"/>
    <lineage>
        <taxon>Eukaryota</taxon>
        <taxon>Metazoa</taxon>
        <taxon>Ecdysozoa</taxon>
        <taxon>Arthropoda</taxon>
        <taxon>Hexapoda</taxon>
        <taxon>Insecta</taxon>
        <taxon>Pterygota</taxon>
        <taxon>Neoptera</taxon>
        <taxon>Paraneoptera</taxon>
        <taxon>Hemiptera</taxon>
        <taxon>Heteroptera</taxon>
        <taxon>Panheteroptera</taxon>
        <taxon>Cimicomorpha</taxon>
        <taxon>Cimicidae</taxon>
        <taxon>Cimex</taxon>
    </lineage>
</organism>
<dbReference type="GO" id="GO:0005634">
    <property type="term" value="C:nucleus"/>
    <property type="evidence" value="ECO:0007669"/>
    <property type="project" value="TreeGrafter"/>
</dbReference>
<dbReference type="SUPFAM" id="SSF140383">
    <property type="entry name" value="BSD domain-like"/>
    <property type="match status" value="1"/>
</dbReference>
<dbReference type="Gene3D" id="1.10.3970.10">
    <property type="entry name" value="BSD domain"/>
    <property type="match status" value="1"/>
</dbReference>
<evidence type="ECO:0000259" key="2">
    <source>
        <dbReference type="PROSITE" id="PS50858"/>
    </source>
</evidence>
<dbReference type="PROSITE" id="PS50858">
    <property type="entry name" value="BSD"/>
    <property type="match status" value="1"/>
</dbReference>
<evidence type="ECO:0000313" key="4">
    <source>
        <dbReference type="Proteomes" id="UP000494040"/>
    </source>
</evidence>
<dbReference type="KEGG" id="clec:106668155"/>
<proteinExistence type="predicted"/>
<dbReference type="AlphaFoldDB" id="A0A8I6RWK3"/>
<dbReference type="GO" id="GO:0005794">
    <property type="term" value="C:Golgi apparatus"/>
    <property type="evidence" value="ECO:0007669"/>
    <property type="project" value="TreeGrafter"/>
</dbReference>
<feature type="region of interest" description="Disordered" evidence="1">
    <location>
        <begin position="1"/>
        <end position="158"/>
    </location>
</feature>
<dbReference type="OMA" id="GVDFAWD"/>
<dbReference type="GeneID" id="106668155"/>
<evidence type="ECO:0000313" key="3">
    <source>
        <dbReference type="EnsemblMetazoa" id="XP_014252137.1"/>
    </source>
</evidence>
<dbReference type="Proteomes" id="UP000494040">
    <property type="component" value="Unassembled WGS sequence"/>
</dbReference>
<protein>
    <recommendedName>
        <fullName evidence="2">BSD domain-containing protein</fullName>
    </recommendedName>
</protein>